<dbReference type="InterPro" id="IPR013120">
    <property type="entry name" value="FAR_NAD-bd"/>
</dbReference>
<dbReference type="Gene3D" id="3.40.50.720">
    <property type="entry name" value="NAD(P)-binding Rossmann-like Domain"/>
    <property type="match status" value="1"/>
</dbReference>
<dbReference type="Gene3D" id="1.10.1200.10">
    <property type="entry name" value="ACP-like"/>
    <property type="match status" value="1"/>
</dbReference>
<dbReference type="Pfam" id="PF00501">
    <property type="entry name" value="AMP-binding"/>
    <property type="match status" value="1"/>
</dbReference>
<keyword evidence="2" id="KW-0597">Phosphoprotein</keyword>
<dbReference type="PANTHER" id="PTHR44845">
    <property type="entry name" value="CARRIER DOMAIN-CONTAINING PROTEIN"/>
    <property type="match status" value="1"/>
</dbReference>
<dbReference type="VEuPathDB" id="FungiDB:BCV72DRAFT_70811"/>
<dbReference type="Pfam" id="PF00550">
    <property type="entry name" value="PP-binding"/>
    <property type="match status" value="1"/>
</dbReference>
<dbReference type="InterPro" id="IPR000873">
    <property type="entry name" value="AMP-dep_synth/lig_dom"/>
</dbReference>
<evidence type="ECO:0000256" key="2">
    <source>
        <dbReference type="ARBA" id="ARBA00022553"/>
    </source>
</evidence>
<keyword evidence="1" id="KW-0596">Phosphopantetheine</keyword>
<reference evidence="5" key="1">
    <citation type="journal article" date="2016" name="Proc. Natl. Acad. Sci. U.S.A.">
        <title>Lipid metabolic changes in an early divergent fungus govern the establishment of a mutualistic symbiosis with endobacteria.</title>
        <authorList>
            <person name="Lastovetsky O.A."/>
            <person name="Gaspar M.L."/>
            <person name="Mondo S.J."/>
            <person name="LaButti K.M."/>
            <person name="Sandor L."/>
            <person name="Grigoriev I.V."/>
            <person name="Henry S.A."/>
            <person name="Pawlowska T.E."/>
        </authorList>
    </citation>
    <scope>NUCLEOTIDE SEQUENCE [LARGE SCALE GENOMIC DNA]</scope>
    <source>
        <strain evidence="5">ATCC 52814</strain>
    </source>
</reference>
<dbReference type="Pfam" id="PF07993">
    <property type="entry name" value="NAD_binding_4"/>
    <property type="match status" value="1"/>
</dbReference>
<dbReference type="OrthoDB" id="429813at2759"/>
<dbReference type="AlphaFoldDB" id="A0A1X0QP81"/>
<accession>A0A1X0QP81</accession>
<dbReference type="EMBL" id="KV922121">
    <property type="protein sequence ID" value="ORE01551.1"/>
    <property type="molecule type" value="Genomic_DNA"/>
</dbReference>
<dbReference type="SUPFAM" id="SSF47336">
    <property type="entry name" value="ACP-like"/>
    <property type="match status" value="1"/>
</dbReference>
<dbReference type="PANTHER" id="PTHR44845:SF6">
    <property type="entry name" value="BETA-ALANINE-ACTIVATING ENZYME"/>
    <property type="match status" value="1"/>
</dbReference>
<sequence length="1046" mass="118150">MSSAVEFSSEQSANNHYKAFIDLFRTKCKLHSDRIFARYYFNNTYKTLTYAECDRITTNLACKWAAKGKGLECISLIGDHSVDYLIIMLALLKLRAALLAVSPRNSEPAIVNLLEKTNSKLFLTTVKHESTAQSAAAKVGGVEVIAIEPLNIEELLLEPLNPEHDKLLDSEFTDADLEKAALIIHSSGTTNFPKPIYLSNRSLHYITCFPDIYKEKYNIQLGDANDVHLYCLPLFHLFGVFGLTHTVVTGASTVLLERLPPSQKEIDFALRENKVTVLAAPPVILEQMIPFLKESNDLSAVRRLKYVFFGGAPLKREAGDWLYSHGINIRNLYGSTEMGVALISNLNPRSDNWYSLGPYLNDSDGNPYFVFEDAGDGLKHLYLRHDSPTMALGVANRPDGGFDSNDLFKEDPDHPEFYIYVGRRDDTLIMENGEKTNPVPMESTIRSNPMVKQVAVIGHGRQCTAALVEVDLEYAMNYEPREIISSVHEAVEDANKECPSHSTILPQMVKILPFSKHLPSTDKGTVMRKKAEAIYKDLVDQMYQEFLEGPRSNGILDGDNATPEQIESFLVKASSEVLRLPESTFNDYSRSLFDIGLNSLTAIQLRNLISKQFGNVPQNFLFQNPSISAIRDVLSSNKQMNAAELVELRYQEAQELAKRYIERAKTDFPVAEEHYDELQDKVVLLTGATGSLGSFMLRDLLKDSSVKKIYCLVRGKQEDLYQRLVSSFKSRRLDVSLLNSDRVEALPMRMNEPYLGLTKEKYEQLRNEVTIVQHCAWLLDFNMTIGHYDKECISPFYNLLKFAYREVNPMHVYFVSSISASAASGAVVEEKPLRFDSHVAMPMGYAHSKFVCEMLLNYLTKEKNFPCYVERLGQACGDAENGVWNTSEQFPLMFVAGGSLMHKMPRFNTNIDWIPVDYAAAAMVGIMLRTSCLPSSLDDSIYHIVNPRNIKWTDILEAMSSCGMKFEIVEPAEWTETLSKDDTNPAYRLMSFYEDMFKSGLVMPLWETTKTCKATPVLGKSPVIDAELFNKYLKHWQSVGFYNPSN</sequence>
<evidence type="ECO:0000259" key="4">
    <source>
        <dbReference type="PROSITE" id="PS50075"/>
    </source>
</evidence>
<dbReference type="SUPFAM" id="SSF51735">
    <property type="entry name" value="NAD(P)-binding Rossmann-fold domains"/>
    <property type="match status" value="1"/>
</dbReference>
<dbReference type="InterPro" id="IPR042099">
    <property type="entry name" value="ANL_N_sf"/>
</dbReference>
<evidence type="ECO:0000256" key="3">
    <source>
        <dbReference type="SAM" id="Coils"/>
    </source>
</evidence>
<dbReference type="InterPro" id="IPR009081">
    <property type="entry name" value="PP-bd_ACP"/>
</dbReference>
<protein>
    <submittedName>
        <fullName evidence="5">Acetyl-CoA synthetase-like protein</fullName>
    </submittedName>
</protein>
<feature type="domain" description="Carrier" evidence="4">
    <location>
        <begin position="561"/>
        <end position="638"/>
    </location>
</feature>
<dbReference type="InterPro" id="IPR036291">
    <property type="entry name" value="NAD(P)-bd_dom_sf"/>
</dbReference>
<evidence type="ECO:0000313" key="5">
    <source>
        <dbReference type="EMBL" id="ORE01551.1"/>
    </source>
</evidence>
<evidence type="ECO:0000256" key="1">
    <source>
        <dbReference type="ARBA" id="ARBA00022450"/>
    </source>
</evidence>
<organism evidence="5">
    <name type="scientific">Rhizopus microsporus var. microsporus</name>
    <dbReference type="NCBI Taxonomy" id="86635"/>
    <lineage>
        <taxon>Eukaryota</taxon>
        <taxon>Fungi</taxon>
        <taxon>Fungi incertae sedis</taxon>
        <taxon>Mucoromycota</taxon>
        <taxon>Mucoromycotina</taxon>
        <taxon>Mucoromycetes</taxon>
        <taxon>Mucorales</taxon>
        <taxon>Mucorineae</taxon>
        <taxon>Rhizopodaceae</taxon>
        <taxon>Rhizopus</taxon>
    </lineage>
</organism>
<dbReference type="Pfam" id="PF23562">
    <property type="entry name" value="AMP-binding_C_3"/>
    <property type="match status" value="1"/>
</dbReference>
<feature type="coiled-coil region" evidence="3">
    <location>
        <begin position="643"/>
        <end position="681"/>
    </location>
</feature>
<dbReference type="SUPFAM" id="SSF56801">
    <property type="entry name" value="Acetyl-CoA synthetase-like"/>
    <property type="match status" value="1"/>
</dbReference>
<dbReference type="Gene3D" id="3.40.50.12780">
    <property type="entry name" value="N-terminal domain of ligase-like"/>
    <property type="match status" value="1"/>
</dbReference>
<dbReference type="InterPro" id="IPR006162">
    <property type="entry name" value="Ppantetheine_attach_site"/>
</dbReference>
<dbReference type="Proteomes" id="UP000242414">
    <property type="component" value="Unassembled WGS sequence"/>
</dbReference>
<dbReference type="SMART" id="SM00823">
    <property type="entry name" value="PKS_PP"/>
    <property type="match status" value="1"/>
</dbReference>
<dbReference type="GO" id="GO:0031177">
    <property type="term" value="F:phosphopantetheine binding"/>
    <property type="evidence" value="ECO:0007669"/>
    <property type="project" value="InterPro"/>
</dbReference>
<dbReference type="PROSITE" id="PS50075">
    <property type="entry name" value="CARRIER"/>
    <property type="match status" value="1"/>
</dbReference>
<dbReference type="InterPro" id="IPR036736">
    <property type="entry name" value="ACP-like_sf"/>
</dbReference>
<gene>
    <name evidence="5" type="ORF">BCV72DRAFT_70811</name>
</gene>
<keyword evidence="3" id="KW-0175">Coiled coil</keyword>
<name>A0A1X0QP81_RHIZD</name>
<dbReference type="PROSITE" id="PS00012">
    <property type="entry name" value="PHOSPHOPANTETHEINE"/>
    <property type="match status" value="1"/>
</dbReference>
<proteinExistence type="predicted"/>
<dbReference type="InterPro" id="IPR020806">
    <property type="entry name" value="PKS_PP-bd"/>
</dbReference>